<keyword evidence="2" id="KW-0645">Protease</keyword>
<dbReference type="SUPFAM" id="SSF53955">
    <property type="entry name" value="Lysozyme-like"/>
    <property type="match status" value="1"/>
</dbReference>
<dbReference type="AlphaFoldDB" id="A0A1G8N8W6"/>
<evidence type="ECO:0000259" key="5">
    <source>
        <dbReference type="PROSITE" id="PS51935"/>
    </source>
</evidence>
<dbReference type="Pfam" id="PF01464">
    <property type="entry name" value="SLT"/>
    <property type="match status" value="1"/>
</dbReference>
<dbReference type="Pfam" id="PF00877">
    <property type="entry name" value="NLPC_P60"/>
    <property type="match status" value="1"/>
</dbReference>
<dbReference type="GO" id="GO:0006508">
    <property type="term" value="P:proteolysis"/>
    <property type="evidence" value="ECO:0007669"/>
    <property type="project" value="UniProtKB-KW"/>
</dbReference>
<sequence>MNKGGKLAIVATAAFLALLIGLVLLLSSGPPGSGPPLALRPGSVPAAYQAWVSRAGRVCPQVSPPLIAAQVEAESGWRPTARSSVGAQGMAQFMPATWASYGRDADGDGVTSPDDPEDAIMAMARYDCTLARTVASLPGDTISNMLAAYNAGPGAVLRHKGIPQYPETQEYVRRVLSRVAHYTDTSITAIGAARFGSAVVATAQRWLGTPYAWGGGGPNGPTPGIGRATGIVGFDCSGLVLHAVWAASGGRVQLPHLAATQATEYGTAVSRDQLLPGDVIGIDHRDGLGISHIVIYVGRGEVIHAPRPGDVVRLAPLSAFASAAWTIRRYA</sequence>
<name>A0A1G8N8W6_9ACTN</name>
<proteinExistence type="inferred from homology"/>
<evidence type="ECO:0000313" key="7">
    <source>
        <dbReference type="Proteomes" id="UP000199202"/>
    </source>
</evidence>
<feature type="domain" description="NlpC/P60" evidence="5">
    <location>
        <begin position="193"/>
        <end position="331"/>
    </location>
</feature>
<dbReference type="InterPro" id="IPR023346">
    <property type="entry name" value="Lysozyme-like_dom_sf"/>
</dbReference>
<accession>A0A1G8N8W6</accession>
<keyword evidence="3 6" id="KW-0378">Hydrolase</keyword>
<dbReference type="PANTHER" id="PTHR47359">
    <property type="entry name" value="PEPTIDOGLYCAN DL-ENDOPEPTIDASE CWLO"/>
    <property type="match status" value="1"/>
</dbReference>
<dbReference type="CDD" id="cd13399">
    <property type="entry name" value="Slt35-like"/>
    <property type="match status" value="1"/>
</dbReference>
<comment type="similarity">
    <text evidence="1">Belongs to the peptidase C40 family.</text>
</comment>
<reference evidence="6 7" key="1">
    <citation type="submission" date="2016-10" db="EMBL/GenBank/DDBJ databases">
        <authorList>
            <person name="de Groot N.N."/>
        </authorList>
    </citation>
    <scope>NUCLEOTIDE SEQUENCE [LARGE SCALE GENOMIC DNA]</scope>
    <source>
        <strain evidence="6 7">CGMCC 4.6533</strain>
    </source>
</reference>
<evidence type="ECO:0000256" key="2">
    <source>
        <dbReference type="ARBA" id="ARBA00022670"/>
    </source>
</evidence>
<dbReference type="Gene3D" id="1.10.530.10">
    <property type="match status" value="1"/>
</dbReference>
<dbReference type="SUPFAM" id="SSF54001">
    <property type="entry name" value="Cysteine proteinases"/>
    <property type="match status" value="1"/>
</dbReference>
<dbReference type="Proteomes" id="UP000199202">
    <property type="component" value="Unassembled WGS sequence"/>
</dbReference>
<dbReference type="InterPro" id="IPR008258">
    <property type="entry name" value="Transglycosylase_SLT_dom_1"/>
</dbReference>
<evidence type="ECO:0000256" key="4">
    <source>
        <dbReference type="ARBA" id="ARBA00022807"/>
    </source>
</evidence>
<dbReference type="PROSITE" id="PS51935">
    <property type="entry name" value="NLPC_P60"/>
    <property type="match status" value="1"/>
</dbReference>
<dbReference type="STRING" id="633440.SAMN05421869_10752"/>
<dbReference type="EMBL" id="FNDJ01000007">
    <property type="protein sequence ID" value="SDI76654.1"/>
    <property type="molecule type" value="Genomic_DNA"/>
</dbReference>
<evidence type="ECO:0000256" key="3">
    <source>
        <dbReference type="ARBA" id="ARBA00022801"/>
    </source>
</evidence>
<organism evidence="6 7">
    <name type="scientific">Nonomuraea jiangxiensis</name>
    <dbReference type="NCBI Taxonomy" id="633440"/>
    <lineage>
        <taxon>Bacteria</taxon>
        <taxon>Bacillati</taxon>
        <taxon>Actinomycetota</taxon>
        <taxon>Actinomycetes</taxon>
        <taxon>Streptosporangiales</taxon>
        <taxon>Streptosporangiaceae</taxon>
        <taxon>Nonomuraea</taxon>
    </lineage>
</organism>
<gene>
    <name evidence="6" type="ORF">SAMN05421869_10752</name>
</gene>
<keyword evidence="7" id="KW-1185">Reference proteome</keyword>
<dbReference type="InterPro" id="IPR000064">
    <property type="entry name" value="NLP_P60_dom"/>
</dbReference>
<dbReference type="PANTHER" id="PTHR47359:SF3">
    <property type="entry name" value="NLP_P60 DOMAIN-CONTAINING PROTEIN-RELATED"/>
    <property type="match status" value="1"/>
</dbReference>
<dbReference type="GO" id="GO:0008234">
    <property type="term" value="F:cysteine-type peptidase activity"/>
    <property type="evidence" value="ECO:0007669"/>
    <property type="project" value="UniProtKB-KW"/>
</dbReference>
<protein>
    <submittedName>
        <fullName evidence="6">Cell wall-associated hydrolase, NlpC family</fullName>
    </submittedName>
</protein>
<dbReference type="InterPro" id="IPR051794">
    <property type="entry name" value="PG_Endopeptidase_C40"/>
</dbReference>
<keyword evidence="4" id="KW-0788">Thiol protease</keyword>
<evidence type="ECO:0000313" key="6">
    <source>
        <dbReference type="EMBL" id="SDI76654.1"/>
    </source>
</evidence>
<dbReference type="InterPro" id="IPR038765">
    <property type="entry name" value="Papain-like_cys_pep_sf"/>
</dbReference>
<dbReference type="OrthoDB" id="5244330at2"/>
<evidence type="ECO:0000256" key="1">
    <source>
        <dbReference type="ARBA" id="ARBA00007074"/>
    </source>
</evidence>
<dbReference type="Gene3D" id="3.90.1720.10">
    <property type="entry name" value="endopeptidase domain like (from Nostoc punctiforme)"/>
    <property type="match status" value="1"/>
</dbReference>